<reference evidence="1 2" key="1">
    <citation type="journal article" date="2020" name="Nature">
        <title>Six reference-quality genomes reveal evolution of bat adaptations.</title>
        <authorList>
            <person name="Jebb D."/>
            <person name="Huang Z."/>
            <person name="Pippel M."/>
            <person name="Hughes G.M."/>
            <person name="Lavrichenko K."/>
            <person name="Devanna P."/>
            <person name="Winkler S."/>
            <person name="Jermiin L.S."/>
            <person name="Skirmuntt E.C."/>
            <person name="Katzourakis A."/>
            <person name="Burkitt-Gray L."/>
            <person name="Ray D.A."/>
            <person name="Sullivan K.A.M."/>
            <person name="Roscito J.G."/>
            <person name="Kirilenko B.M."/>
            <person name="Davalos L.M."/>
            <person name="Corthals A.P."/>
            <person name="Power M.L."/>
            <person name="Jones G."/>
            <person name="Ransome R.D."/>
            <person name="Dechmann D.K.N."/>
            <person name="Locatelli A.G."/>
            <person name="Puechmaille S.J."/>
            <person name="Fedrigo O."/>
            <person name="Jarvis E.D."/>
            <person name="Hiller M."/>
            <person name="Vernes S.C."/>
            <person name="Myers E.W."/>
            <person name="Teeling E.C."/>
        </authorList>
    </citation>
    <scope>NUCLEOTIDE SEQUENCE [LARGE SCALE GENOMIC DNA]</scope>
    <source>
        <strain evidence="1">MMyoMyo1</strain>
        <tissue evidence="1">Flight muscle</tissue>
    </source>
</reference>
<evidence type="ECO:0000313" key="1">
    <source>
        <dbReference type="EMBL" id="KAF6387359.1"/>
    </source>
</evidence>
<organism evidence="1 2">
    <name type="scientific">Myotis myotis</name>
    <name type="common">Greater mouse-eared bat</name>
    <name type="synonym">Vespertilio myotis</name>
    <dbReference type="NCBI Taxonomy" id="51298"/>
    <lineage>
        <taxon>Eukaryota</taxon>
        <taxon>Metazoa</taxon>
        <taxon>Chordata</taxon>
        <taxon>Craniata</taxon>
        <taxon>Vertebrata</taxon>
        <taxon>Euteleostomi</taxon>
        <taxon>Mammalia</taxon>
        <taxon>Eutheria</taxon>
        <taxon>Laurasiatheria</taxon>
        <taxon>Chiroptera</taxon>
        <taxon>Yangochiroptera</taxon>
        <taxon>Vespertilionidae</taxon>
        <taxon>Myotis</taxon>
    </lineage>
</organism>
<protein>
    <submittedName>
        <fullName evidence="1">Uncharacterized protein</fullName>
    </submittedName>
</protein>
<gene>
    <name evidence="1" type="ORF">mMyoMyo1_007868</name>
</gene>
<comment type="caution">
    <text evidence="1">The sequence shown here is derived from an EMBL/GenBank/DDBJ whole genome shotgun (WGS) entry which is preliminary data.</text>
</comment>
<dbReference type="AlphaFoldDB" id="A0A7J8AM89"/>
<proteinExistence type="predicted"/>
<keyword evidence="2" id="KW-1185">Reference proteome</keyword>
<name>A0A7J8AM89_MYOMY</name>
<evidence type="ECO:0000313" key="2">
    <source>
        <dbReference type="Proteomes" id="UP000527355"/>
    </source>
</evidence>
<sequence length="147" mass="17048">MANHDPSSNTWPEQLSLFPTLIPCLGFHFGKRRFNEIRTFHFFLSLSQKHSDKVFRKHLVEVCTSGHCFRHRHWIRGARLLPRNSDQYKPWTQPASFLTEAVIVQEQLMCLLFLLTSKPLQKRGGRGVKADLNQQAVLHLPQGDSFP</sequence>
<accession>A0A7J8AM89</accession>
<dbReference type="EMBL" id="JABWUV010000001">
    <property type="protein sequence ID" value="KAF6387359.1"/>
    <property type="molecule type" value="Genomic_DNA"/>
</dbReference>
<dbReference type="Proteomes" id="UP000527355">
    <property type="component" value="Unassembled WGS sequence"/>
</dbReference>